<dbReference type="SUPFAM" id="SSF52402">
    <property type="entry name" value="Adenine nucleotide alpha hydrolases-like"/>
    <property type="match status" value="1"/>
</dbReference>
<keyword evidence="3" id="KW-0315">Glutamine amidotransferase</keyword>
<sequence length="639" mass="70384">MCGIYFSISREGFLPPSTNLVKLLSSRGPDSINEHNVQIAYSGVTSNLQSNGITYLSFTSSVLSVRGNHVTEQPLIDQNTGSLLCWNGDAWKIKNVPIVGNDTEAVFSLLLKATASFSPESVGHLSSTDGSHYGALEALSTAIESISGPFAFVYYDAPNQRILLGRDCLGRRSLLQRYDDRGNLIISSISDKCQRGNWSELDEKGIYWVDLTDSGFHSHEAVVPGDGPNGGDTLTFPFYRLSKLQWEFTQSRTEMAPVEPHLISPLNPAAPSVLQLRQLLAESLALRIRDIPELIKPSNPSDPAALLPGMAERPAKVAILFSGGLDCTVLARLAHDILPSDQAIDLLNVAFENPRVVEASKANRGKDTKTKKKGRNSRIALTQSDPTSMELETPMSSHPIEAAKHKLAIVSGMQSAYEMCPDRITGKKSLAELREICHGRQWNFIEVNIPYSEALEHREKIISLIHPHNTEMDLSIAYAFYFAARGAGVVHVEEASEPLTYSTPARILVSGLGADELFAGYSRHGAAFSRSGFPGLLESMDLDIKRLGGRNLGRDDRVIAHHGKHARYPYLDEALLAWALRTPVWVKTGFGQDTTDEPSGGELHLDPEKRILRLLAWNLGMRDVARERKRAVRNSTPFR</sequence>
<keyword evidence="7" id="KW-1185">Reference proteome</keyword>
<dbReference type="GO" id="GO:0004066">
    <property type="term" value="F:asparagine synthase (glutamine-hydrolyzing) activity"/>
    <property type="evidence" value="ECO:0007669"/>
    <property type="project" value="InterPro"/>
</dbReference>
<keyword evidence="1" id="KW-0028">Amino-acid biosynthesis</keyword>
<evidence type="ECO:0000313" key="7">
    <source>
        <dbReference type="Proteomes" id="UP000698800"/>
    </source>
</evidence>
<dbReference type="PANTHER" id="PTHR45937">
    <property type="entry name" value="ASPARAGINE SYNTHETASE DOMAIN-CONTAINING PROTEIN 1"/>
    <property type="match status" value="1"/>
</dbReference>
<feature type="domain" description="Glutamine amidotransferase type-2" evidence="5">
    <location>
        <begin position="2"/>
        <end position="212"/>
    </location>
</feature>
<dbReference type="CDD" id="cd01991">
    <property type="entry name" value="Asn_synthase_B_C"/>
    <property type="match status" value="1"/>
</dbReference>
<evidence type="ECO:0000256" key="3">
    <source>
        <dbReference type="ARBA" id="ARBA00022962"/>
    </source>
</evidence>
<evidence type="ECO:0000256" key="2">
    <source>
        <dbReference type="ARBA" id="ARBA00022888"/>
    </source>
</evidence>
<gene>
    <name evidence="6" type="ORF">FGG08_004785</name>
</gene>
<feature type="region of interest" description="Disordered" evidence="4">
    <location>
        <begin position="360"/>
        <end position="393"/>
    </location>
</feature>
<keyword evidence="2" id="KW-0061">Asparagine biosynthesis</keyword>
<evidence type="ECO:0000259" key="5">
    <source>
        <dbReference type="PROSITE" id="PS51278"/>
    </source>
</evidence>
<dbReference type="InterPro" id="IPR051857">
    <property type="entry name" value="Asn_synthetase_domain"/>
</dbReference>
<dbReference type="Gene3D" id="3.40.50.620">
    <property type="entry name" value="HUPs"/>
    <property type="match status" value="1"/>
</dbReference>
<name>A0A9P8KZ75_9PEZI</name>
<dbReference type="Gene3D" id="3.60.20.10">
    <property type="entry name" value="Glutamine Phosphoribosylpyrophosphate, subunit 1, domain 1"/>
    <property type="match status" value="1"/>
</dbReference>
<dbReference type="PROSITE" id="PS51278">
    <property type="entry name" value="GATASE_TYPE_2"/>
    <property type="match status" value="1"/>
</dbReference>
<dbReference type="InterPro" id="IPR017932">
    <property type="entry name" value="GATase_2_dom"/>
</dbReference>
<dbReference type="GO" id="GO:0006529">
    <property type="term" value="P:asparagine biosynthetic process"/>
    <property type="evidence" value="ECO:0007669"/>
    <property type="project" value="UniProtKB-KW"/>
</dbReference>
<dbReference type="OrthoDB" id="10252281at2759"/>
<dbReference type="Proteomes" id="UP000698800">
    <property type="component" value="Unassembled WGS sequence"/>
</dbReference>
<reference evidence="6" key="1">
    <citation type="submission" date="2021-03" db="EMBL/GenBank/DDBJ databases">
        <title>Comparative genomics and phylogenomic investigation of the class Geoglossomycetes provide insights into ecological specialization and systematics.</title>
        <authorList>
            <person name="Melie T."/>
            <person name="Pirro S."/>
            <person name="Miller A.N."/>
            <person name="Quandt A."/>
        </authorList>
    </citation>
    <scope>NUCLEOTIDE SEQUENCE</scope>
    <source>
        <strain evidence="6">GBOQ0MN5Z8</strain>
    </source>
</reference>
<dbReference type="Pfam" id="PF00733">
    <property type="entry name" value="Asn_synthase"/>
    <property type="match status" value="1"/>
</dbReference>
<dbReference type="AlphaFoldDB" id="A0A9P8KZ75"/>
<evidence type="ECO:0000256" key="4">
    <source>
        <dbReference type="SAM" id="MobiDB-lite"/>
    </source>
</evidence>
<dbReference type="PANTHER" id="PTHR45937:SF1">
    <property type="entry name" value="ASPARAGINE SYNTHETASE DOMAIN-CONTAINING PROTEIN 1"/>
    <property type="match status" value="1"/>
</dbReference>
<accession>A0A9P8KZ75</accession>
<comment type="caution">
    <text evidence="6">The sequence shown here is derived from an EMBL/GenBank/DDBJ whole genome shotgun (WGS) entry which is preliminary data.</text>
</comment>
<proteinExistence type="predicted"/>
<evidence type="ECO:0000256" key="1">
    <source>
        <dbReference type="ARBA" id="ARBA00022605"/>
    </source>
</evidence>
<dbReference type="Pfam" id="PF13537">
    <property type="entry name" value="GATase_7"/>
    <property type="match status" value="1"/>
</dbReference>
<dbReference type="InterPro" id="IPR029055">
    <property type="entry name" value="Ntn_hydrolases_N"/>
</dbReference>
<dbReference type="EMBL" id="JAGHQL010000101">
    <property type="protein sequence ID" value="KAH0538648.1"/>
    <property type="molecule type" value="Genomic_DNA"/>
</dbReference>
<dbReference type="SUPFAM" id="SSF56235">
    <property type="entry name" value="N-terminal nucleophile aminohydrolases (Ntn hydrolases)"/>
    <property type="match status" value="1"/>
</dbReference>
<dbReference type="InterPro" id="IPR014729">
    <property type="entry name" value="Rossmann-like_a/b/a_fold"/>
</dbReference>
<evidence type="ECO:0000313" key="6">
    <source>
        <dbReference type="EMBL" id="KAH0538648.1"/>
    </source>
</evidence>
<organism evidence="6 7">
    <name type="scientific">Glutinoglossum americanum</name>
    <dbReference type="NCBI Taxonomy" id="1670608"/>
    <lineage>
        <taxon>Eukaryota</taxon>
        <taxon>Fungi</taxon>
        <taxon>Dikarya</taxon>
        <taxon>Ascomycota</taxon>
        <taxon>Pezizomycotina</taxon>
        <taxon>Geoglossomycetes</taxon>
        <taxon>Geoglossales</taxon>
        <taxon>Geoglossaceae</taxon>
        <taxon>Glutinoglossum</taxon>
    </lineage>
</organism>
<protein>
    <recommendedName>
        <fullName evidence="5">Glutamine amidotransferase type-2 domain-containing protein</fullName>
    </recommendedName>
</protein>
<dbReference type="InterPro" id="IPR001962">
    <property type="entry name" value="Asn_synthase"/>
</dbReference>
<dbReference type="CDD" id="cd03766">
    <property type="entry name" value="Gn_AT_II_novel"/>
    <property type="match status" value="1"/>
</dbReference>